<reference evidence="9 10" key="1">
    <citation type="journal article" date="2019" name="Nat. Ecol. Evol.">
        <title>Megaphylogeny resolves global patterns of mushroom evolution.</title>
        <authorList>
            <person name="Varga T."/>
            <person name="Krizsan K."/>
            <person name="Foldi C."/>
            <person name="Dima B."/>
            <person name="Sanchez-Garcia M."/>
            <person name="Sanchez-Ramirez S."/>
            <person name="Szollosi G.J."/>
            <person name="Szarkandi J.G."/>
            <person name="Papp V."/>
            <person name="Albert L."/>
            <person name="Andreopoulos W."/>
            <person name="Angelini C."/>
            <person name="Antonin V."/>
            <person name="Barry K.W."/>
            <person name="Bougher N.L."/>
            <person name="Buchanan P."/>
            <person name="Buyck B."/>
            <person name="Bense V."/>
            <person name="Catcheside P."/>
            <person name="Chovatia M."/>
            <person name="Cooper J."/>
            <person name="Damon W."/>
            <person name="Desjardin D."/>
            <person name="Finy P."/>
            <person name="Geml J."/>
            <person name="Haridas S."/>
            <person name="Hughes K."/>
            <person name="Justo A."/>
            <person name="Karasinski D."/>
            <person name="Kautmanova I."/>
            <person name="Kiss B."/>
            <person name="Kocsube S."/>
            <person name="Kotiranta H."/>
            <person name="LaButti K.M."/>
            <person name="Lechner B.E."/>
            <person name="Liimatainen K."/>
            <person name="Lipzen A."/>
            <person name="Lukacs Z."/>
            <person name="Mihaltcheva S."/>
            <person name="Morgado L.N."/>
            <person name="Niskanen T."/>
            <person name="Noordeloos M.E."/>
            <person name="Ohm R.A."/>
            <person name="Ortiz-Santana B."/>
            <person name="Ovrebo C."/>
            <person name="Racz N."/>
            <person name="Riley R."/>
            <person name="Savchenko A."/>
            <person name="Shiryaev A."/>
            <person name="Soop K."/>
            <person name="Spirin V."/>
            <person name="Szebenyi C."/>
            <person name="Tomsovsky M."/>
            <person name="Tulloss R.E."/>
            <person name="Uehling J."/>
            <person name="Grigoriev I.V."/>
            <person name="Vagvolgyi C."/>
            <person name="Papp T."/>
            <person name="Martin F.M."/>
            <person name="Miettinen O."/>
            <person name="Hibbett D.S."/>
            <person name="Nagy L.G."/>
        </authorList>
    </citation>
    <scope>NUCLEOTIDE SEQUENCE [LARGE SCALE GENOMIC DNA]</scope>
    <source>
        <strain evidence="9 10">CBS 166.37</strain>
    </source>
</reference>
<dbReference type="STRING" id="68775.A0A5C3LYX5"/>
<gene>
    <name evidence="9" type="ORF">BDQ12DRAFT_221671</name>
</gene>
<evidence type="ECO:0000256" key="4">
    <source>
        <dbReference type="ARBA" id="ARBA00023125"/>
    </source>
</evidence>
<evidence type="ECO:0000256" key="6">
    <source>
        <dbReference type="SAM" id="MobiDB-lite"/>
    </source>
</evidence>
<dbReference type="Pfam" id="PF07034">
    <property type="entry name" value="ORC3_N"/>
    <property type="match status" value="1"/>
</dbReference>
<dbReference type="Pfam" id="PF18137">
    <property type="entry name" value="WHD_ORC"/>
    <property type="match status" value="1"/>
</dbReference>
<dbReference type="PANTHER" id="PTHR12748">
    <property type="entry name" value="ORIGIN RECOGNITION COMPLEX SUBUNIT 3"/>
    <property type="match status" value="1"/>
</dbReference>
<dbReference type="OrthoDB" id="10265211at2759"/>
<evidence type="ECO:0000313" key="9">
    <source>
        <dbReference type="EMBL" id="TFK37088.1"/>
    </source>
</evidence>
<dbReference type="AlphaFoldDB" id="A0A5C3LYX5"/>
<dbReference type="InterPro" id="IPR040855">
    <property type="entry name" value="ORC_WH_C"/>
</dbReference>
<feature type="domain" description="Origin recognition complex subunit 3 winged helix C-terminal" evidence="8">
    <location>
        <begin position="584"/>
        <end position="726"/>
    </location>
</feature>
<dbReference type="GO" id="GO:0005656">
    <property type="term" value="C:nuclear pre-replicative complex"/>
    <property type="evidence" value="ECO:0007669"/>
    <property type="project" value="TreeGrafter"/>
</dbReference>
<accession>A0A5C3LYX5</accession>
<evidence type="ECO:0000256" key="2">
    <source>
        <dbReference type="ARBA" id="ARBA00010977"/>
    </source>
</evidence>
<name>A0A5C3LYX5_9AGAR</name>
<dbReference type="GO" id="GO:0005664">
    <property type="term" value="C:nuclear origin of replication recognition complex"/>
    <property type="evidence" value="ECO:0007669"/>
    <property type="project" value="InterPro"/>
</dbReference>
<evidence type="ECO:0000256" key="3">
    <source>
        <dbReference type="ARBA" id="ARBA00022705"/>
    </source>
</evidence>
<evidence type="ECO:0000256" key="1">
    <source>
        <dbReference type="ARBA" id="ARBA00004123"/>
    </source>
</evidence>
<dbReference type="CDD" id="cd20704">
    <property type="entry name" value="Orc3"/>
    <property type="match status" value="1"/>
</dbReference>
<dbReference type="InterPro" id="IPR020795">
    <property type="entry name" value="ORC3"/>
</dbReference>
<dbReference type="GO" id="GO:0003688">
    <property type="term" value="F:DNA replication origin binding"/>
    <property type="evidence" value="ECO:0007669"/>
    <property type="project" value="TreeGrafter"/>
</dbReference>
<evidence type="ECO:0000259" key="8">
    <source>
        <dbReference type="Pfam" id="PF18137"/>
    </source>
</evidence>
<proteinExistence type="inferred from homology"/>
<evidence type="ECO:0000313" key="10">
    <source>
        <dbReference type="Proteomes" id="UP000308652"/>
    </source>
</evidence>
<dbReference type="Proteomes" id="UP000308652">
    <property type="component" value="Unassembled WGS sequence"/>
</dbReference>
<organism evidence="9 10">
    <name type="scientific">Crucibulum laeve</name>
    <dbReference type="NCBI Taxonomy" id="68775"/>
    <lineage>
        <taxon>Eukaryota</taxon>
        <taxon>Fungi</taxon>
        <taxon>Dikarya</taxon>
        <taxon>Basidiomycota</taxon>
        <taxon>Agaricomycotina</taxon>
        <taxon>Agaricomycetes</taxon>
        <taxon>Agaricomycetidae</taxon>
        <taxon>Agaricales</taxon>
        <taxon>Agaricineae</taxon>
        <taxon>Nidulariaceae</taxon>
        <taxon>Crucibulum</taxon>
    </lineage>
</organism>
<evidence type="ECO:0000256" key="5">
    <source>
        <dbReference type="ARBA" id="ARBA00023242"/>
    </source>
</evidence>
<dbReference type="EMBL" id="ML213610">
    <property type="protein sequence ID" value="TFK37088.1"/>
    <property type="molecule type" value="Genomic_DNA"/>
</dbReference>
<evidence type="ECO:0000259" key="7">
    <source>
        <dbReference type="Pfam" id="PF07034"/>
    </source>
</evidence>
<dbReference type="GO" id="GO:0031261">
    <property type="term" value="C:DNA replication preinitiation complex"/>
    <property type="evidence" value="ECO:0007669"/>
    <property type="project" value="TreeGrafter"/>
</dbReference>
<comment type="similarity">
    <text evidence="2">Belongs to the ORC3 family.</text>
</comment>
<feature type="region of interest" description="Disordered" evidence="6">
    <location>
        <begin position="658"/>
        <end position="686"/>
    </location>
</feature>
<dbReference type="PANTHER" id="PTHR12748:SF0">
    <property type="entry name" value="ORIGIN RECOGNITION COMPLEX SUBUNIT 3"/>
    <property type="match status" value="1"/>
</dbReference>
<comment type="subcellular location">
    <subcellularLocation>
        <location evidence="1">Nucleus</location>
    </subcellularLocation>
</comment>
<sequence>MIGSMVNFEDINQTTIYIPYSGPDDDSDTPSDIPFPAPPLKERDFLDGHELRLKAYRVAWDKCLTRVQSIVKTLHAPVVSDVAMQVQESYSKVLPGLPYPELPVFCVTNLSGSTSFLNDVSKCLEVDAGVSEGQASTFAVHLHPSDCANVSNGMKAIITGFIERDSGLDQVKHRPATSLANFDINLLVAWYKALKETATYSSAPPKLVLILHDFEQFDPATMQDIFYILRYVPSPFFPYSLISLSCSGKALQLPLVFILLLSTPPIPSYLQTTYPHSTLSLLRITHCVVPSGPKVLEEVLLKTFFDIEFEPCVFIGPAILEYLMDYFTRYNSSIDGLITTLQISYLKHFTSEPMSLLVLETPSVNYFSEADAFSLLDALLTRLLAPSEQSPSSTDASDWQEQSIPSLVKLMDETRAQFYVHSLKFRLGFRILLIIQGFMTKQGYKGLNWDEGSTGSGLCDVMVDALRGNLTRDVKYLGTMVKKFKVQQLHSLLNELHPYFRDMPTHVRVQVEAAWTKIIFLRNTLPKNDDDASTAGKEAVSEFGEWLIEYLNDLILPLDESLLWDVWYTGNSTFPSEVINPSVRASLLSGLLRPLEFGDSSLAENDAQQDTETLWQLPDTNILFRRYLDSGKMINIYDWLESFQAVLDTQKEELKNVGDVPAKGSRSKIGANGKGKKKQVSADEDDEEKWKVEVQARFMRALHELDYLGFIKHTGRKPDHVMRTVFNVTD</sequence>
<keyword evidence="10" id="KW-1185">Reference proteome</keyword>
<feature type="domain" description="Origin recognition complex subunit 3 N-terminal" evidence="7">
    <location>
        <begin position="45"/>
        <end position="357"/>
    </location>
</feature>
<keyword evidence="4" id="KW-0238">DNA-binding</keyword>
<dbReference type="InterPro" id="IPR045667">
    <property type="entry name" value="ORC3_N"/>
</dbReference>
<protein>
    <submittedName>
        <fullName evidence="9">Origin recognition complex subunit 3 N-terminus-domain-containing protein</fullName>
    </submittedName>
</protein>
<dbReference type="GO" id="GO:0006270">
    <property type="term" value="P:DNA replication initiation"/>
    <property type="evidence" value="ECO:0007669"/>
    <property type="project" value="TreeGrafter"/>
</dbReference>
<keyword evidence="5" id="KW-0539">Nucleus</keyword>
<keyword evidence="3" id="KW-0235">DNA replication</keyword>